<dbReference type="PANTHER" id="PTHR30386:SF24">
    <property type="entry name" value="MULTIDRUG RESISTANCE EFFLUX PUMP"/>
    <property type="match status" value="1"/>
</dbReference>
<proteinExistence type="inferred from homology"/>
<dbReference type="SUPFAM" id="SSF111369">
    <property type="entry name" value="HlyD-like secretion proteins"/>
    <property type="match status" value="2"/>
</dbReference>
<reference evidence="6 7" key="1">
    <citation type="submission" date="2019-09" db="EMBL/GenBank/DDBJ databases">
        <authorList>
            <person name="Chandra G."/>
            <person name="Truman W A."/>
        </authorList>
    </citation>
    <scope>NUCLEOTIDE SEQUENCE [LARGE SCALE GENOMIC DNA]</scope>
    <source>
        <strain evidence="6">PS900</strain>
    </source>
</reference>
<dbReference type="Gene3D" id="2.40.30.170">
    <property type="match status" value="1"/>
</dbReference>
<dbReference type="RefSeq" id="WP_150759376.1">
    <property type="nucleotide sequence ID" value="NZ_CABVIE010000023.1"/>
</dbReference>
<evidence type="ECO:0000256" key="2">
    <source>
        <dbReference type="SAM" id="Coils"/>
    </source>
</evidence>
<comment type="caution">
    <text evidence="6">The sequence shown here is derived from an EMBL/GenBank/DDBJ whole genome shotgun (WGS) entry which is preliminary data.</text>
</comment>
<feature type="transmembrane region" description="Helical" evidence="3">
    <location>
        <begin position="33"/>
        <end position="54"/>
    </location>
</feature>
<keyword evidence="3" id="KW-0472">Membrane</keyword>
<evidence type="ECO:0000259" key="4">
    <source>
        <dbReference type="Pfam" id="PF25917"/>
    </source>
</evidence>
<evidence type="ECO:0000256" key="1">
    <source>
        <dbReference type="ARBA" id="ARBA00009477"/>
    </source>
</evidence>
<name>A0A8H2RLY3_PSEFL</name>
<dbReference type="InterPro" id="IPR058634">
    <property type="entry name" value="AaeA-lik-b-barrel"/>
</dbReference>
<dbReference type="Pfam" id="PF25963">
    <property type="entry name" value="Beta-barrel_AAEA"/>
    <property type="match status" value="1"/>
</dbReference>
<dbReference type="InterPro" id="IPR050739">
    <property type="entry name" value="MFP"/>
</dbReference>
<dbReference type="InterPro" id="IPR058625">
    <property type="entry name" value="MdtA-like_BSH"/>
</dbReference>
<feature type="domain" description="p-hydroxybenzoic acid efflux pump subunit AaeA-like beta-barrel" evidence="5">
    <location>
        <begin position="272"/>
        <end position="362"/>
    </location>
</feature>
<dbReference type="EMBL" id="CABVIE010000023">
    <property type="protein sequence ID" value="VVP51555.1"/>
    <property type="molecule type" value="Genomic_DNA"/>
</dbReference>
<dbReference type="Gene3D" id="2.40.50.100">
    <property type="match status" value="1"/>
</dbReference>
<keyword evidence="3" id="KW-1133">Transmembrane helix</keyword>
<evidence type="ECO:0000313" key="7">
    <source>
        <dbReference type="Proteomes" id="UP000325723"/>
    </source>
</evidence>
<evidence type="ECO:0000313" key="6">
    <source>
        <dbReference type="EMBL" id="VVP51555.1"/>
    </source>
</evidence>
<accession>A0A8H2RLY3</accession>
<gene>
    <name evidence="6" type="primary">emrK_3</name>
    <name evidence="6" type="ORF">PS900_05425</name>
</gene>
<dbReference type="Proteomes" id="UP000325723">
    <property type="component" value="Unassembled WGS sequence"/>
</dbReference>
<keyword evidence="2" id="KW-0175">Coiled coil</keyword>
<dbReference type="Pfam" id="PF25917">
    <property type="entry name" value="BSH_RND"/>
    <property type="match status" value="1"/>
</dbReference>
<protein>
    <submittedName>
        <fullName evidence="6">Putative multidrug resistance protein EmrK</fullName>
    </submittedName>
</protein>
<sequence length="368" mass="38772">MNSLLDKAAIATSASSASSATPMVVVRRSKRKTIGLLLCVAALMVVAVWGAMAFSSGVTSTDNAYVRGDVTSLATKVAGYVTAVEARDNQTVRAGDVLFRIDDRDYRAKLAQAEANVSAAQARLTHVDAQIRLQHALIRQAEAQRRSATADMSLAAKTHDRSRKLIVSNAVSQALVDETGTAQSRAVASVSAASATVEAQQQRIAVFVAEREAAVAAVTQAQAARDLSRIDLDHTVVHAPVDGVVGNRQVRLGRFVTPGVSLLDIVPVNDVWVVANFKETQLEHIRPGQPVRVTVDGYPDAALDGVVDSFAPGSGSAFSLLPPDNATGNFVRVVQRVPVKIRLAHNPLPGRIVPGLSARVEVAQGAGS</sequence>
<evidence type="ECO:0000256" key="3">
    <source>
        <dbReference type="SAM" id="Phobius"/>
    </source>
</evidence>
<dbReference type="AlphaFoldDB" id="A0A8H2RLY3"/>
<feature type="domain" description="Multidrug resistance protein MdtA-like barrel-sandwich hybrid" evidence="4">
    <location>
        <begin position="72"/>
        <end position="260"/>
    </location>
</feature>
<feature type="coiled-coil region" evidence="2">
    <location>
        <begin position="103"/>
        <end position="130"/>
    </location>
</feature>
<organism evidence="6 7">
    <name type="scientific">Pseudomonas fluorescens</name>
    <dbReference type="NCBI Taxonomy" id="294"/>
    <lineage>
        <taxon>Bacteria</taxon>
        <taxon>Pseudomonadati</taxon>
        <taxon>Pseudomonadota</taxon>
        <taxon>Gammaproteobacteria</taxon>
        <taxon>Pseudomonadales</taxon>
        <taxon>Pseudomonadaceae</taxon>
        <taxon>Pseudomonas</taxon>
    </lineage>
</organism>
<dbReference type="PANTHER" id="PTHR30386">
    <property type="entry name" value="MEMBRANE FUSION SUBUNIT OF EMRAB-TOLC MULTIDRUG EFFLUX PUMP"/>
    <property type="match status" value="1"/>
</dbReference>
<dbReference type="GO" id="GO:0055085">
    <property type="term" value="P:transmembrane transport"/>
    <property type="evidence" value="ECO:0007669"/>
    <property type="project" value="InterPro"/>
</dbReference>
<keyword evidence="3" id="KW-0812">Transmembrane</keyword>
<evidence type="ECO:0000259" key="5">
    <source>
        <dbReference type="Pfam" id="PF25963"/>
    </source>
</evidence>
<comment type="similarity">
    <text evidence="1">Belongs to the membrane fusion protein (MFP) (TC 8.A.1) family.</text>
</comment>
<dbReference type="Gene3D" id="1.10.287.470">
    <property type="entry name" value="Helix hairpin bin"/>
    <property type="match status" value="2"/>
</dbReference>